<organism evidence="3 4">
    <name type="scientific">Catenovulum adriaticum</name>
    <dbReference type="NCBI Taxonomy" id="2984846"/>
    <lineage>
        <taxon>Bacteria</taxon>
        <taxon>Pseudomonadati</taxon>
        <taxon>Pseudomonadota</taxon>
        <taxon>Gammaproteobacteria</taxon>
        <taxon>Alteromonadales</taxon>
        <taxon>Alteromonadaceae</taxon>
        <taxon>Catenovulum</taxon>
    </lineage>
</organism>
<accession>A0ABY7ANS4</accession>
<dbReference type="InterPro" id="IPR015943">
    <property type="entry name" value="WD40/YVTN_repeat-like_dom_sf"/>
</dbReference>
<dbReference type="InterPro" id="IPR011048">
    <property type="entry name" value="Haem_d1_sf"/>
</dbReference>
<dbReference type="PANTHER" id="PTHR30344:SF1">
    <property type="entry name" value="6-PHOSPHOGLUCONOLACTONASE"/>
    <property type="match status" value="1"/>
</dbReference>
<dbReference type="Proteomes" id="UP001163726">
    <property type="component" value="Chromosome"/>
</dbReference>
<dbReference type="SUPFAM" id="SSF51004">
    <property type="entry name" value="C-terminal (heme d1) domain of cytochrome cd1-nitrite reductase"/>
    <property type="match status" value="1"/>
</dbReference>
<sequence>MNVRQKNVNTLNKLLISLRASLVMVILVFSNNLWAKPISFILNSVVADQSLAHNEKSGVYQLTLQTDDLSAYQLDLLFAVENPSYLNVEPNGEIFVSVGAPKGGVVIYKPSANTSDKEQYKLAAQLMELGNNACHVSYHPTEDLVSLAFYSSPFTKLLTYKSNTGQINELHQFTHEGKSITSRQRKPHPHWSGWSPEGRFLYAVDLGTDEVKQYTKSNGQWKMQTAAKLDAGDGPRHLAFHPTHSKAYLLNELSNSLVVFEQDLTTGELNRVQKISTLKPDFTEHSQAAAIRISADGRFVYVSNRGENTIAAFKVLQSGLVEHIQTISTGSDWPRDFNFSAEQDYLLVANTRGDQVNLFKRNSKTGRLTNTSMAYPIAAPKFVQASPL</sequence>
<evidence type="ECO:0000313" key="4">
    <source>
        <dbReference type="Proteomes" id="UP001163726"/>
    </source>
</evidence>
<keyword evidence="4" id="KW-1185">Reference proteome</keyword>
<dbReference type="InterPro" id="IPR019405">
    <property type="entry name" value="Lactonase_7-beta_prop"/>
</dbReference>
<evidence type="ECO:0000256" key="1">
    <source>
        <dbReference type="ARBA" id="ARBA00005564"/>
    </source>
</evidence>
<dbReference type="Pfam" id="PF10282">
    <property type="entry name" value="Lactonase"/>
    <property type="match status" value="1"/>
</dbReference>
<keyword evidence="2" id="KW-0119">Carbohydrate metabolism</keyword>
<reference evidence="3" key="1">
    <citation type="submission" date="2022-10" db="EMBL/GenBank/DDBJ databases">
        <title>Catenovulum adriacola sp. nov. isolated in the Harbour of Susak.</title>
        <authorList>
            <person name="Schoch T."/>
            <person name="Reich S.J."/>
            <person name="Stoeferle S."/>
            <person name="Flaiz M."/>
            <person name="Kazda M."/>
            <person name="Riedel C.U."/>
            <person name="Duerre P."/>
        </authorList>
    </citation>
    <scope>NUCLEOTIDE SEQUENCE</scope>
    <source>
        <strain evidence="3">TS8</strain>
    </source>
</reference>
<protein>
    <submittedName>
        <fullName evidence="3">Lactonase family protein</fullName>
    </submittedName>
</protein>
<evidence type="ECO:0000256" key="2">
    <source>
        <dbReference type="ARBA" id="ARBA00022526"/>
    </source>
</evidence>
<keyword evidence="2" id="KW-0313">Glucose metabolism</keyword>
<dbReference type="EMBL" id="CP109965">
    <property type="protein sequence ID" value="WAJ71223.1"/>
    <property type="molecule type" value="Genomic_DNA"/>
</dbReference>
<dbReference type="InterPro" id="IPR050282">
    <property type="entry name" value="Cycloisomerase_2"/>
</dbReference>
<dbReference type="RefSeq" id="WP_268075700.1">
    <property type="nucleotide sequence ID" value="NZ_CP109965.1"/>
</dbReference>
<evidence type="ECO:0000313" key="3">
    <source>
        <dbReference type="EMBL" id="WAJ71223.1"/>
    </source>
</evidence>
<dbReference type="Gene3D" id="2.130.10.10">
    <property type="entry name" value="YVTN repeat-like/Quinoprotein amine dehydrogenase"/>
    <property type="match status" value="1"/>
</dbReference>
<name>A0ABY7ANS4_9ALTE</name>
<proteinExistence type="inferred from homology"/>
<gene>
    <name evidence="3" type="ORF">OLW01_05335</name>
</gene>
<dbReference type="PANTHER" id="PTHR30344">
    <property type="entry name" value="6-PHOSPHOGLUCONOLACTONASE-RELATED"/>
    <property type="match status" value="1"/>
</dbReference>
<comment type="similarity">
    <text evidence="1">Belongs to the cycloisomerase 2 family.</text>
</comment>